<evidence type="ECO:0000313" key="3">
    <source>
        <dbReference type="EMBL" id="AXH02745.1"/>
    </source>
</evidence>
<proteinExistence type="predicted"/>
<organism evidence="3">
    <name type="scientific">Serratia marcescens</name>
    <dbReference type="NCBI Taxonomy" id="615"/>
    <lineage>
        <taxon>Bacteria</taxon>
        <taxon>Pseudomonadati</taxon>
        <taxon>Pseudomonadota</taxon>
        <taxon>Gammaproteobacteria</taxon>
        <taxon>Enterobacterales</taxon>
        <taxon>Yersiniaceae</taxon>
        <taxon>Serratia</taxon>
    </lineage>
</organism>
<dbReference type="EMBL" id="MH460881">
    <property type="protein sequence ID" value="AXH02071.1"/>
    <property type="molecule type" value="Genomic_DNA"/>
</dbReference>
<dbReference type="EMBL" id="MH460883">
    <property type="protein sequence ID" value="AXH02482.1"/>
    <property type="molecule type" value="Genomic_DNA"/>
</dbReference>
<dbReference type="AlphaFoldDB" id="A0A345ISC3"/>
<name>A0A345ISC3_SERMA</name>
<evidence type="ECO:0000313" key="1">
    <source>
        <dbReference type="EMBL" id="AXH02071.1"/>
    </source>
</evidence>
<evidence type="ECO:0000313" key="2">
    <source>
        <dbReference type="EMBL" id="AXH02482.1"/>
    </source>
</evidence>
<protein>
    <submittedName>
        <fullName evidence="3">Uncharacterized protein</fullName>
    </submittedName>
</protein>
<accession>A0A345ISC3</accession>
<dbReference type="EMBL" id="MH460884">
    <property type="protein sequence ID" value="AXH02745.1"/>
    <property type="molecule type" value="Genomic_DNA"/>
</dbReference>
<reference evidence="3" key="1">
    <citation type="submission" date="2018-06" db="EMBL/GenBank/DDBJ databases">
        <title>SME-4 producing Serratia marcescens from Argentina and comparison with genomes of other SME-producers.</title>
        <authorList>
            <person name="Dabos L."/>
            <person name="Patino Navarrete R."/>
            <person name="Naas T."/>
        </authorList>
    </citation>
    <scope>NUCLEOTIDE SEQUENCE</scope>
    <source>
        <strain evidence="1">MEX-1</strain>
        <strain evidence="2">S8</strain>
        <strain evidence="3">USA-1</strain>
    </source>
</reference>
<sequence length="91" mass="10298">MSKLTKIFVTKYALSSGPFSVMAETQNEGSMASWKGDGYWNYAHGKEFWLTEEEALADCERRRKAKLASIDKQVKKLKAMAFTIKELADGQ</sequence>
<dbReference type="RefSeq" id="WP_033648889.1">
    <property type="nucleotide sequence ID" value="NZ_CP028946.1"/>
</dbReference>